<keyword evidence="4" id="KW-1185">Reference proteome</keyword>
<name>A0A2M9XAI4_9LEPT</name>
<protein>
    <submittedName>
        <fullName evidence="3">Glutamyl-tRNA reductase</fullName>
    </submittedName>
</protein>
<evidence type="ECO:0000256" key="1">
    <source>
        <dbReference type="SAM" id="Coils"/>
    </source>
</evidence>
<feature type="coiled-coil region" evidence="1">
    <location>
        <begin position="251"/>
        <end position="282"/>
    </location>
</feature>
<evidence type="ECO:0000259" key="2">
    <source>
        <dbReference type="Pfam" id="PF05201"/>
    </source>
</evidence>
<sequence length="295" mass="33761">MWSTLQVFHSESSDRDLLSLPDAFSWKTCMRTVLISDSRIHPHPENLPSHWESKSGYEAYRLLLEIISGLKSKLFGETEVLSQFKQRFQEVPDLAFGDYLAKLRDNLIEDCRTLRSGYLQNLGEQSYGGLADKYLSEASNPPKEIVLFGTGQLAEKILPWLSHSNRKTKIVGRNPNRLEFLSSVSGSSSHLMEDWSPNGEAWVIAAPMDCSVWMDKLAPGNLVLDFREEPLEEAWPSDIVYISFAQMLSSLKETEERTRKVKEELKSVLDELLEERELEAHQFVFGWDDLPCPTF</sequence>
<evidence type="ECO:0000313" key="4">
    <source>
        <dbReference type="Proteomes" id="UP000232196"/>
    </source>
</evidence>
<comment type="caution">
    <text evidence="3">The sequence shown here is derived from an EMBL/GenBank/DDBJ whole genome shotgun (WGS) entry which is preliminary data.</text>
</comment>
<dbReference type="AlphaFoldDB" id="A0A2M9XAI4"/>
<gene>
    <name evidence="3" type="ORF">CH357_14015</name>
</gene>
<feature type="domain" description="Glutamyl-tRNA reductase N-terminal" evidence="2">
    <location>
        <begin position="42"/>
        <end position="106"/>
    </location>
</feature>
<keyword evidence="1" id="KW-0175">Coiled coil</keyword>
<accession>A0A2M9XAI4</accession>
<dbReference type="InterPro" id="IPR015895">
    <property type="entry name" value="4pyrrol_synth_GluRdtase_N"/>
</dbReference>
<dbReference type="OrthoDB" id="5289779at2"/>
<dbReference type="SUPFAM" id="SSF69742">
    <property type="entry name" value="Glutamyl tRNA-reductase catalytic, N-terminal domain"/>
    <property type="match status" value="1"/>
</dbReference>
<dbReference type="RefSeq" id="WP_100707395.1">
    <property type="nucleotide sequence ID" value="NZ_NPDL01000006.1"/>
</dbReference>
<dbReference type="GO" id="GO:0050661">
    <property type="term" value="F:NADP binding"/>
    <property type="evidence" value="ECO:0007669"/>
    <property type="project" value="InterPro"/>
</dbReference>
<dbReference type="Pfam" id="PF05201">
    <property type="entry name" value="GlutR_N"/>
    <property type="match status" value="1"/>
</dbReference>
<proteinExistence type="predicted"/>
<evidence type="ECO:0000313" key="3">
    <source>
        <dbReference type="EMBL" id="PJZ24698.1"/>
    </source>
</evidence>
<dbReference type="GO" id="GO:0033014">
    <property type="term" value="P:tetrapyrrole biosynthetic process"/>
    <property type="evidence" value="ECO:0007669"/>
    <property type="project" value="InterPro"/>
</dbReference>
<dbReference type="GO" id="GO:0008883">
    <property type="term" value="F:glutamyl-tRNA reductase activity"/>
    <property type="evidence" value="ECO:0007669"/>
    <property type="project" value="InterPro"/>
</dbReference>
<dbReference type="Gene3D" id="3.30.460.30">
    <property type="entry name" value="Glutamyl-tRNA reductase, N-terminal domain"/>
    <property type="match status" value="1"/>
</dbReference>
<reference evidence="3 4" key="1">
    <citation type="submission" date="2017-07" db="EMBL/GenBank/DDBJ databases">
        <title>Leptospira spp. isolated from tropical soils.</title>
        <authorList>
            <person name="Thibeaux R."/>
            <person name="Iraola G."/>
            <person name="Ferres I."/>
            <person name="Bierque E."/>
            <person name="Girault D."/>
            <person name="Soupe-Gilbert M.-E."/>
            <person name="Picardeau M."/>
            <person name="Goarant C."/>
        </authorList>
    </citation>
    <scope>NUCLEOTIDE SEQUENCE [LARGE SCALE GENOMIC DNA]</scope>
    <source>
        <strain evidence="3 4">MCA1-C-A1</strain>
    </source>
</reference>
<dbReference type="EMBL" id="NPDN01000007">
    <property type="protein sequence ID" value="PJZ24698.1"/>
    <property type="molecule type" value="Genomic_DNA"/>
</dbReference>
<organism evidence="3 4">
    <name type="scientific">Leptospira hartskeerlii</name>
    <dbReference type="NCBI Taxonomy" id="2023177"/>
    <lineage>
        <taxon>Bacteria</taxon>
        <taxon>Pseudomonadati</taxon>
        <taxon>Spirochaetota</taxon>
        <taxon>Spirochaetia</taxon>
        <taxon>Leptospirales</taxon>
        <taxon>Leptospiraceae</taxon>
        <taxon>Leptospira</taxon>
    </lineage>
</organism>
<dbReference type="Proteomes" id="UP000232196">
    <property type="component" value="Unassembled WGS sequence"/>
</dbReference>
<dbReference type="InterPro" id="IPR036343">
    <property type="entry name" value="GluRdtase_N_sf"/>
</dbReference>